<dbReference type="Gene3D" id="3.90.550.10">
    <property type="entry name" value="Spore Coat Polysaccharide Biosynthesis Protein SpsA, Chain A"/>
    <property type="match status" value="1"/>
</dbReference>
<dbReference type="RefSeq" id="WP_061900160.1">
    <property type="nucleotide sequence ID" value="NZ_LOBP01000150.1"/>
</dbReference>
<reference evidence="1 2" key="1">
    <citation type="submission" date="2015-12" db="EMBL/GenBank/DDBJ databases">
        <authorList>
            <person name="Tarr C.L."/>
            <person name="Gladney L.M."/>
        </authorList>
    </citation>
    <scope>NUCLEOTIDE SEQUENCE [LARGE SCALE GENOMIC DNA]</scope>
    <source>
        <strain evidence="1 2">1048-83</strain>
    </source>
</reference>
<dbReference type="InterPro" id="IPR050793">
    <property type="entry name" value="CMP-NeuNAc_synthase"/>
</dbReference>
<evidence type="ECO:0000313" key="1">
    <source>
        <dbReference type="EMBL" id="KYN85339.1"/>
    </source>
</evidence>
<dbReference type="InterPro" id="IPR003329">
    <property type="entry name" value="Cytidylyl_trans"/>
</dbReference>
<dbReference type="PANTHER" id="PTHR21485">
    <property type="entry name" value="HAD SUPERFAMILY MEMBERS CMAS AND KDSC"/>
    <property type="match status" value="1"/>
</dbReference>
<evidence type="ECO:0000313" key="2">
    <source>
        <dbReference type="Proteomes" id="UP000075609"/>
    </source>
</evidence>
<name>A0ABR5W0G6_9VIBR</name>
<comment type="caution">
    <text evidence="1">The sequence shown here is derived from an EMBL/GenBank/DDBJ whole genome shotgun (WGS) entry which is preliminary data.</text>
</comment>
<organism evidence="1 2">
    <name type="scientific">Vibrio cidicii</name>
    <dbReference type="NCBI Taxonomy" id="1763883"/>
    <lineage>
        <taxon>Bacteria</taxon>
        <taxon>Pseudomonadati</taxon>
        <taxon>Pseudomonadota</taxon>
        <taxon>Gammaproteobacteria</taxon>
        <taxon>Vibrionales</taxon>
        <taxon>Vibrionaceae</taxon>
        <taxon>Vibrio</taxon>
    </lineage>
</organism>
<dbReference type="InterPro" id="IPR029044">
    <property type="entry name" value="Nucleotide-diphossugar_trans"/>
</dbReference>
<dbReference type="Proteomes" id="UP000075609">
    <property type="component" value="Unassembled WGS sequence"/>
</dbReference>
<dbReference type="Pfam" id="PF02348">
    <property type="entry name" value="CTP_transf_3"/>
    <property type="match status" value="1"/>
</dbReference>
<dbReference type="PANTHER" id="PTHR21485:SF6">
    <property type="entry name" value="N-ACYLNEURAMINATE CYTIDYLYLTRANSFERASE-RELATED"/>
    <property type="match status" value="1"/>
</dbReference>
<dbReference type="EMBL" id="LOBP01000150">
    <property type="protein sequence ID" value="KYN85339.1"/>
    <property type="molecule type" value="Genomic_DNA"/>
</dbReference>
<accession>A0ABR5W0G6</accession>
<dbReference type="SUPFAM" id="SSF53448">
    <property type="entry name" value="Nucleotide-diphospho-sugar transferases"/>
    <property type="match status" value="1"/>
</dbReference>
<gene>
    <name evidence="1" type="ORF">ATY35_16855</name>
</gene>
<keyword evidence="2" id="KW-1185">Reference proteome</keyword>
<keyword evidence="1" id="KW-0548">Nucleotidyltransferase</keyword>
<protein>
    <submittedName>
        <fullName evidence="1">Acylneuraminate cytidylyltransferase</fullName>
    </submittedName>
</protein>
<sequence>MLTVFLPCRKGSQRIPNKNVKDFAGVKGGLLNIKLSQLIKVSKIDKIVVSSNDERVLEFANSFDEARIVIDERPDNLGSSATTTDELINYVPSIINNGDILWTHVTSPFIDACDYSDAIDTFYNRKKEGFDSLMTVTKLQGFIWGNNGPINYDRTALKWPMTQNIKPLFEVDSGIFIASVNNYRQFGDRIGSNPYLLIQQKLKSIDIDWPEDFNLAEKLWVQNCNVN</sequence>
<dbReference type="CDD" id="cd02513">
    <property type="entry name" value="CMP-NeuAc_Synthase"/>
    <property type="match status" value="1"/>
</dbReference>
<keyword evidence="1" id="KW-0808">Transferase</keyword>
<proteinExistence type="predicted"/>
<dbReference type="GO" id="GO:0016779">
    <property type="term" value="F:nucleotidyltransferase activity"/>
    <property type="evidence" value="ECO:0007669"/>
    <property type="project" value="UniProtKB-KW"/>
</dbReference>